<dbReference type="Pfam" id="PF20256">
    <property type="entry name" value="MoCoBD_2"/>
    <property type="match status" value="2"/>
</dbReference>
<protein>
    <submittedName>
        <fullName evidence="2">Xanthine dehydrogenase family protein molybdopterin-binding subunit</fullName>
    </submittedName>
</protein>
<accession>A0A9X3C2D5</accession>
<feature type="domain" description="Aldehyde oxidase/xanthine dehydrogenase a/b hammerhead" evidence="1">
    <location>
        <begin position="160"/>
        <end position="240"/>
    </location>
</feature>
<dbReference type="GO" id="GO:0016491">
    <property type="term" value="F:oxidoreductase activity"/>
    <property type="evidence" value="ECO:0007669"/>
    <property type="project" value="InterPro"/>
</dbReference>
<dbReference type="SUPFAM" id="SSF56003">
    <property type="entry name" value="Molybdenum cofactor-binding domain"/>
    <property type="match status" value="2"/>
</dbReference>
<dbReference type="InterPro" id="IPR046867">
    <property type="entry name" value="AldOxase/xan_DH_MoCoBD2"/>
</dbReference>
<dbReference type="InterPro" id="IPR037165">
    <property type="entry name" value="AldOxase/xan_DH_Mopterin-bd_sf"/>
</dbReference>
<dbReference type="Pfam" id="PF02738">
    <property type="entry name" value="MoCoBD_1"/>
    <property type="match status" value="1"/>
</dbReference>
<organism evidence="2 3">
    <name type="scientific">Mycobacterium yunnanensis</name>
    <dbReference type="NCBI Taxonomy" id="368477"/>
    <lineage>
        <taxon>Bacteria</taxon>
        <taxon>Bacillati</taxon>
        <taxon>Actinomycetota</taxon>
        <taxon>Actinomycetes</taxon>
        <taxon>Mycobacteriales</taxon>
        <taxon>Mycobacteriaceae</taxon>
        <taxon>Mycobacterium</taxon>
    </lineage>
</organism>
<evidence type="ECO:0000313" key="2">
    <source>
        <dbReference type="EMBL" id="MCV7422498.1"/>
    </source>
</evidence>
<dbReference type="InterPro" id="IPR008274">
    <property type="entry name" value="AldOxase/xan_DH_MoCoBD1"/>
</dbReference>
<dbReference type="InterPro" id="IPR052516">
    <property type="entry name" value="N-heterocyclic_Hydroxylase"/>
</dbReference>
<sequence length="697" mass="73746">MVDDWVRLAPDGIVEVRSGKVELGQGVLTALAQIVAEELDVDVAAIRMTAAATGVSPNEGYTAGSLSIQHSGAALRMAAAEARAALLEEAARRWDVTPDALTVTNGVVTTPDGRSVAFWDVAHADLLHRRVTGVAPTKAASERSVVGTRVPRVDLPDKVAGRPRFAHDLHLPGMVYGRVVRPPSRAAALRSVDTAATLASPGVLTVVRDGDFLAVVAEREEAALRAVERLRADAVWDERATLPDESDLPAFLTSAPAVETVIADDGGNDPVADGGNEFHEARYDRPYLAHASMGPSTATALVTGRGDDARLTVWTHSQGVYLLRRELSRALDVAESRIVVLHVPGAGCYGHNGADDVALDAALLALAVPGRPVQVVWSRPDELGWAPFGPAAVVRIAAEVDQDGAVLRWRHDVWGNGHVTRPGFVDAVGLLAASHRRGGQQIAAAGEPPLANGGGASRNAVPGYAFPRTRVVNHLLSVMPLRTSALRSLGAFVNVFAIESFMDELAVAAGRDPVEYRLAHLEDPRGRAVLEAAAQRAGWAQRVAVESRGVGVAYARYKNTSAYCAVVAEVEATSEVRVRRLVVVVDAGLVVNPDGAENQIEGGAIQATSWALKERVRFDDRSVTSDTWETYPILTFSEVPSVDVELMPDGGNPSLGVGETAQGPTVAAIANAIYDAIGVRVRSLPFTPDRIVAAMPD</sequence>
<dbReference type="InterPro" id="IPR000674">
    <property type="entry name" value="Ald_Oxase/Xan_DH_a/b"/>
</dbReference>
<comment type="caution">
    <text evidence="2">The sequence shown here is derived from an EMBL/GenBank/DDBJ whole genome shotgun (WGS) entry which is preliminary data.</text>
</comment>
<dbReference type="Gene3D" id="3.90.1170.50">
    <property type="entry name" value="Aldehyde oxidase/xanthine dehydrogenase, a/b hammerhead"/>
    <property type="match status" value="1"/>
</dbReference>
<dbReference type="InterPro" id="IPR012368">
    <property type="entry name" value="OxRdtase_Mopterin-bd_su_IorB"/>
</dbReference>
<dbReference type="PANTHER" id="PTHR47495:SF1">
    <property type="entry name" value="BLL3820 PROTEIN"/>
    <property type="match status" value="1"/>
</dbReference>
<dbReference type="EMBL" id="JACKVK010000009">
    <property type="protein sequence ID" value="MCV7422498.1"/>
    <property type="molecule type" value="Genomic_DNA"/>
</dbReference>
<dbReference type="PANTHER" id="PTHR47495">
    <property type="entry name" value="ALDEHYDE DEHYDROGENASE"/>
    <property type="match status" value="1"/>
</dbReference>
<keyword evidence="3" id="KW-1185">Reference proteome</keyword>
<evidence type="ECO:0000313" key="3">
    <source>
        <dbReference type="Proteomes" id="UP001141629"/>
    </source>
</evidence>
<reference evidence="2" key="2">
    <citation type="journal article" date="2022" name="BMC Genomics">
        <title>Comparative genome analysis of mycobacteria focusing on tRNA and non-coding RNA.</title>
        <authorList>
            <person name="Behra P.R.K."/>
            <person name="Pettersson B.M.F."/>
            <person name="Ramesh M."/>
            <person name="Das S."/>
            <person name="Dasgupta S."/>
            <person name="Kirsebom L.A."/>
        </authorList>
    </citation>
    <scope>NUCLEOTIDE SEQUENCE</scope>
    <source>
        <strain evidence="2">DSM 44838</strain>
    </source>
</reference>
<dbReference type="SMART" id="SM01008">
    <property type="entry name" value="Ald_Xan_dh_C"/>
    <property type="match status" value="1"/>
</dbReference>
<reference evidence="2" key="1">
    <citation type="submission" date="2020-07" db="EMBL/GenBank/DDBJ databases">
        <authorList>
            <person name="Pettersson B.M.F."/>
            <person name="Behra P.R.K."/>
            <person name="Ramesh M."/>
            <person name="Das S."/>
            <person name="Dasgupta S."/>
            <person name="Kirsebom L.A."/>
        </authorList>
    </citation>
    <scope>NUCLEOTIDE SEQUENCE</scope>
    <source>
        <strain evidence="2">DSM 44838</strain>
    </source>
</reference>
<evidence type="ECO:0000259" key="1">
    <source>
        <dbReference type="SMART" id="SM01008"/>
    </source>
</evidence>
<dbReference type="PIRSF" id="PIRSF036389">
    <property type="entry name" value="IOR_B"/>
    <property type="match status" value="1"/>
</dbReference>
<dbReference type="AlphaFoldDB" id="A0A9X3C2D5"/>
<gene>
    <name evidence="2" type="ORF">H7K45_18280</name>
</gene>
<proteinExistence type="predicted"/>
<dbReference type="Gene3D" id="3.30.365.10">
    <property type="entry name" value="Aldehyde oxidase/xanthine dehydrogenase, molybdopterin binding domain"/>
    <property type="match status" value="4"/>
</dbReference>
<dbReference type="Proteomes" id="UP001141629">
    <property type="component" value="Unassembled WGS sequence"/>
</dbReference>
<name>A0A9X3C2D5_9MYCO</name>